<dbReference type="InterPro" id="IPR038297">
    <property type="entry name" value="CcmH/CycL/NrfF/Ccl2_sf"/>
</dbReference>
<dbReference type="AlphaFoldDB" id="A0A6J7LYZ4"/>
<keyword evidence="4" id="KW-0732">Signal</keyword>
<dbReference type="GO" id="GO:0046872">
    <property type="term" value="F:metal ion binding"/>
    <property type="evidence" value="ECO:0007669"/>
    <property type="project" value="UniProtKB-KW"/>
</dbReference>
<accession>A0A6J7LYZ4</accession>
<evidence type="ECO:0000256" key="3">
    <source>
        <dbReference type="ARBA" id="ARBA00022723"/>
    </source>
</evidence>
<evidence type="ECO:0000313" key="10">
    <source>
        <dbReference type="EMBL" id="CAB5014864.1"/>
    </source>
</evidence>
<evidence type="ECO:0000313" key="8">
    <source>
        <dbReference type="EMBL" id="CAB4904995.1"/>
    </source>
</evidence>
<name>A0A6J7LYZ4_9ZZZZ</name>
<keyword evidence="3" id="KW-0479">Metal-binding</keyword>
<keyword evidence="6" id="KW-0812">Transmembrane</keyword>
<dbReference type="CDD" id="cd16378">
    <property type="entry name" value="CcmH_N"/>
    <property type="match status" value="1"/>
</dbReference>
<feature type="transmembrane region" description="Helical" evidence="6">
    <location>
        <begin position="7"/>
        <end position="27"/>
    </location>
</feature>
<evidence type="ECO:0000256" key="6">
    <source>
        <dbReference type="SAM" id="Phobius"/>
    </source>
</evidence>
<evidence type="ECO:0000256" key="5">
    <source>
        <dbReference type="ARBA" id="ARBA00023004"/>
    </source>
</evidence>
<comment type="similarity">
    <text evidence="1">Belongs to the CcmH/CycL/Ccl2/NrfF family.</text>
</comment>
<keyword evidence="5" id="KW-0408">Iron</keyword>
<sequence>MSLSARRIIPGLGLFVLMTVVAVWALWPTGGKVTINDRARDLAAELRCPDCEGLNVADSTTTSARSIRKDLLRRLKAGEDEAEIKNSYANRYGESILLNPDGGGLGILVWGLPVLLLVLGGVGITIAIMSRSRSTRLTPTESDREEVKKARGK</sequence>
<gene>
    <name evidence="8" type="ORF">UFOPK3605_00703</name>
    <name evidence="9" type="ORF">UFOPK3897_00617</name>
    <name evidence="10" type="ORF">UFOPK4121_00265</name>
</gene>
<dbReference type="PANTHER" id="PTHR47870">
    <property type="entry name" value="CYTOCHROME C-TYPE BIOGENESIS PROTEIN CCMH"/>
    <property type="match status" value="1"/>
</dbReference>
<proteinExistence type="inferred from homology"/>
<organism evidence="9">
    <name type="scientific">freshwater metagenome</name>
    <dbReference type="NCBI Taxonomy" id="449393"/>
    <lineage>
        <taxon>unclassified sequences</taxon>
        <taxon>metagenomes</taxon>
        <taxon>ecological metagenomes</taxon>
    </lineage>
</organism>
<dbReference type="EMBL" id="CAFBPQ010000004">
    <property type="protein sequence ID" value="CAB5014864.1"/>
    <property type="molecule type" value="Genomic_DNA"/>
</dbReference>
<protein>
    <submittedName>
        <fullName evidence="9">Unannotated protein</fullName>
    </submittedName>
</protein>
<evidence type="ECO:0000256" key="2">
    <source>
        <dbReference type="ARBA" id="ARBA00022617"/>
    </source>
</evidence>
<feature type="domain" description="CcmH/CycL/Ccl2/NrfF N-terminal" evidence="7">
    <location>
        <begin position="36"/>
        <end position="145"/>
    </location>
</feature>
<evidence type="ECO:0000259" key="7">
    <source>
        <dbReference type="Pfam" id="PF03918"/>
    </source>
</evidence>
<dbReference type="PANTHER" id="PTHR47870:SF4">
    <property type="entry name" value="CYTOCHROME C-TYPE BIOGENESIS PROTEIN CYCH"/>
    <property type="match status" value="1"/>
</dbReference>
<evidence type="ECO:0000256" key="4">
    <source>
        <dbReference type="ARBA" id="ARBA00022729"/>
    </source>
</evidence>
<dbReference type="GO" id="GO:0005886">
    <property type="term" value="C:plasma membrane"/>
    <property type="evidence" value="ECO:0007669"/>
    <property type="project" value="TreeGrafter"/>
</dbReference>
<feature type="transmembrane region" description="Helical" evidence="6">
    <location>
        <begin position="107"/>
        <end position="129"/>
    </location>
</feature>
<evidence type="ECO:0000256" key="1">
    <source>
        <dbReference type="ARBA" id="ARBA00010342"/>
    </source>
</evidence>
<dbReference type="Pfam" id="PF03918">
    <property type="entry name" value="CcmH"/>
    <property type="match status" value="1"/>
</dbReference>
<dbReference type="EMBL" id="CAFBMM010000026">
    <property type="protein sequence ID" value="CAB4904995.1"/>
    <property type="molecule type" value="Genomic_DNA"/>
</dbReference>
<keyword evidence="2" id="KW-0349">Heme</keyword>
<dbReference type="Gene3D" id="1.10.8.640">
    <property type="entry name" value="Cytochrome C biogenesis protein"/>
    <property type="match status" value="1"/>
</dbReference>
<reference evidence="9" key="1">
    <citation type="submission" date="2020-05" db="EMBL/GenBank/DDBJ databases">
        <authorList>
            <person name="Chiriac C."/>
            <person name="Salcher M."/>
            <person name="Ghai R."/>
            <person name="Kavagutti S V."/>
        </authorList>
    </citation>
    <scope>NUCLEOTIDE SEQUENCE</scope>
</reference>
<evidence type="ECO:0000313" key="9">
    <source>
        <dbReference type="EMBL" id="CAB4973238.1"/>
    </source>
</evidence>
<dbReference type="InterPro" id="IPR005616">
    <property type="entry name" value="CcmH/CycL/Ccl2/NrfF_N"/>
</dbReference>
<keyword evidence="6" id="KW-1133">Transmembrane helix</keyword>
<keyword evidence="6" id="KW-0472">Membrane</keyword>
<dbReference type="InterPro" id="IPR051263">
    <property type="entry name" value="C-type_cytochrome_biogenesis"/>
</dbReference>
<dbReference type="EMBL" id="CAFBOF010000008">
    <property type="protein sequence ID" value="CAB4973238.1"/>
    <property type="molecule type" value="Genomic_DNA"/>
</dbReference>